<feature type="region of interest" description="Disordered" evidence="3">
    <location>
        <begin position="148"/>
        <end position="173"/>
    </location>
</feature>
<feature type="compositionally biased region" description="Basic and acidic residues" evidence="3">
    <location>
        <begin position="680"/>
        <end position="694"/>
    </location>
</feature>
<dbReference type="InterPro" id="IPR001611">
    <property type="entry name" value="Leu-rich_rpt"/>
</dbReference>
<protein>
    <submittedName>
        <fullName evidence="4">Uncharacterized protein</fullName>
    </submittedName>
</protein>
<dbReference type="InterPro" id="IPR052574">
    <property type="entry name" value="CDIRP"/>
</dbReference>
<feature type="compositionally biased region" description="Pro residues" evidence="3">
    <location>
        <begin position="153"/>
        <end position="162"/>
    </location>
</feature>
<keyword evidence="5" id="KW-1185">Reference proteome</keyword>
<keyword evidence="2" id="KW-0677">Repeat</keyword>
<dbReference type="Proteomes" id="UP000279259">
    <property type="component" value="Unassembled WGS sequence"/>
</dbReference>
<feature type="compositionally biased region" description="Low complexity" evidence="3">
    <location>
        <begin position="46"/>
        <end position="58"/>
    </location>
</feature>
<evidence type="ECO:0000256" key="1">
    <source>
        <dbReference type="ARBA" id="ARBA00022614"/>
    </source>
</evidence>
<dbReference type="Pfam" id="PF12799">
    <property type="entry name" value="LRR_4"/>
    <property type="match status" value="1"/>
</dbReference>
<reference evidence="4 5" key="1">
    <citation type="submission" date="2018-11" db="EMBL/GenBank/DDBJ databases">
        <title>Genome sequence of Saitozyma podzolica DSM 27192.</title>
        <authorList>
            <person name="Aliyu H."/>
            <person name="Gorte O."/>
            <person name="Ochsenreither K."/>
        </authorList>
    </citation>
    <scope>NUCLEOTIDE SEQUENCE [LARGE SCALE GENOMIC DNA]</scope>
    <source>
        <strain evidence="4 5">DSM 27192</strain>
    </source>
</reference>
<feature type="compositionally biased region" description="Basic and acidic residues" evidence="3">
    <location>
        <begin position="292"/>
        <end position="302"/>
    </location>
</feature>
<dbReference type="Pfam" id="PF13855">
    <property type="entry name" value="LRR_8"/>
    <property type="match status" value="1"/>
</dbReference>
<feature type="compositionally biased region" description="Basic and acidic residues" evidence="3">
    <location>
        <begin position="27"/>
        <end position="38"/>
    </location>
</feature>
<feature type="compositionally biased region" description="Low complexity" evidence="3">
    <location>
        <begin position="454"/>
        <end position="467"/>
    </location>
</feature>
<evidence type="ECO:0000313" key="5">
    <source>
        <dbReference type="Proteomes" id="UP000279259"/>
    </source>
</evidence>
<keyword evidence="1" id="KW-0433">Leucine-rich repeat</keyword>
<dbReference type="GO" id="GO:0035591">
    <property type="term" value="F:signaling adaptor activity"/>
    <property type="evidence" value="ECO:0007669"/>
    <property type="project" value="TreeGrafter"/>
</dbReference>
<proteinExistence type="predicted"/>
<feature type="region of interest" description="Disordered" evidence="3">
    <location>
        <begin position="237"/>
        <end position="358"/>
    </location>
</feature>
<organism evidence="4 5">
    <name type="scientific">Saitozyma podzolica</name>
    <dbReference type="NCBI Taxonomy" id="1890683"/>
    <lineage>
        <taxon>Eukaryota</taxon>
        <taxon>Fungi</taxon>
        <taxon>Dikarya</taxon>
        <taxon>Basidiomycota</taxon>
        <taxon>Agaricomycotina</taxon>
        <taxon>Tremellomycetes</taxon>
        <taxon>Tremellales</taxon>
        <taxon>Trimorphomycetaceae</taxon>
        <taxon>Saitozyma</taxon>
    </lineage>
</organism>
<feature type="region of interest" description="Disordered" evidence="3">
    <location>
        <begin position="1"/>
        <end position="114"/>
    </location>
</feature>
<feature type="compositionally biased region" description="Basic and acidic residues" evidence="3">
    <location>
        <begin position="420"/>
        <end position="430"/>
    </location>
</feature>
<dbReference type="InterPro" id="IPR003591">
    <property type="entry name" value="Leu-rich_rpt_typical-subtyp"/>
</dbReference>
<dbReference type="EMBL" id="RSCD01000025">
    <property type="protein sequence ID" value="RSH83073.1"/>
    <property type="molecule type" value="Genomic_DNA"/>
</dbReference>
<dbReference type="OrthoDB" id="7451790at2759"/>
<dbReference type="SMART" id="SM00369">
    <property type="entry name" value="LRR_TYP"/>
    <property type="match status" value="7"/>
</dbReference>
<dbReference type="PANTHER" id="PTHR47566">
    <property type="match status" value="1"/>
</dbReference>
<name>A0A427XW69_9TREE</name>
<feature type="region of interest" description="Disordered" evidence="3">
    <location>
        <begin position="393"/>
        <end position="489"/>
    </location>
</feature>
<dbReference type="SMART" id="SM00364">
    <property type="entry name" value="LRR_BAC"/>
    <property type="match status" value="6"/>
</dbReference>
<accession>A0A427XW69</accession>
<dbReference type="InterPro" id="IPR032675">
    <property type="entry name" value="LRR_dom_sf"/>
</dbReference>
<evidence type="ECO:0000313" key="4">
    <source>
        <dbReference type="EMBL" id="RSH83073.1"/>
    </source>
</evidence>
<evidence type="ECO:0000256" key="2">
    <source>
        <dbReference type="ARBA" id="ARBA00022737"/>
    </source>
</evidence>
<dbReference type="Gene3D" id="3.80.10.10">
    <property type="entry name" value="Ribonuclease Inhibitor"/>
    <property type="match status" value="2"/>
</dbReference>
<feature type="compositionally biased region" description="Low complexity" evidence="3">
    <location>
        <begin position="96"/>
        <end position="107"/>
    </location>
</feature>
<dbReference type="SUPFAM" id="SSF52058">
    <property type="entry name" value="L domain-like"/>
    <property type="match status" value="1"/>
</dbReference>
<dbReference type="SMART" id="SM00365">
    <property type="entry name" value="LRR_SD22"/>
    <property type="match status" value="6"/>
</dbReference>
<evidence type="ECO:0000256" key="3">
    <source>
        <dbReference type="SAM" id="MobiDB-lite"/>
    </source>
</evidence>
<gene>
    <name evidence="4" type="ORF">EHS25_005783</name>
</gene>
<dbReference type="InterPro" id="IPR025875">
    <property type="entry name" value="Leu-rich_rpt_4"/>
</dbReference>
<feature type="region of interest" description="Disordered" evidence="3">
    <location>
        <begin position="587"/>
        <end position="626"/>
    </location>
</feature>
<dbReference type="PANTHER" id="PTHR47566:SF1">
    <property type="entry name" value="PROTEIN NUD1"/>
    <property type="match status" value="1"/>
</dbReference>
<dbReference type="STRING" id="1890683.A0A427XW69"/>
<dbReference type="GO" id="GO:0061499">
    <property type="term" value="C:outer plaque of mitotic spindle pole body"/>
    <property type="evidence" value="ECO:0007669"/>
    <property type="project" value="TreeGrafter"/>
</dbReference>
<sequence length="1326" mass="144331">MSSARNGSSPPRPLGPDSSPNVARSRSYHDQGRVHESQTRLAPDAGSRGSSRSPSIPIQLDVFANTDHLQSQCGRRDHSFRRVHGPPGSGLPSPPSSRSSSGNGPDPIADVPVGTFVVKDGVEDDRGRALAKAAGVKGRDIFGKNALEKMFEPPSPPPPPTEPLALSRRVQPVPSQQINNAVYRFDNVIRRPSEASPEVEQSDLANLVAEDDTMPAEDASLPAEDTGLFVDVDDLHRQDTETAGQAPPRDLTLRSGEVETDLSPLAQPDYPFTFAATSEERSRDWGAQGRAMMDRIRVRAEESTTSASRSRTSGEDEHSDNVATIDYRDIPPSPPIEAFLSARPDRPAHRSNPSTTSSGYLRAAEEIMGRIKSRVVSDSASAWIAVRASAIAGATSSRSNNGKGKGRTGPSPRRMLRRLSASEEIQRAADEDSDGFSSSPPARPPSGLPLRRPTSAASSSNTANATNGAPLSWRPSGSGSGGGNANINADDLNRFVSTTTIATTTTMSTSFVKHPGPRTTGKGMRMIRPDEVQGIVSDRVGKMRYDRESMRWVRESSLGKVDEAGESRAGGSEESEDIFAAMESLREDQAHSHEAENREARGAGEVSKRSPGIAPQSHGLSTTSRITSRSLTWTAITGKIASAPTDRPAPSAPMPIRSALRTRTSLPTPGLTPGVKKRTGFHEDLTPAPGDREGTASAGKRSVSFSDGRKSGKIRDLDMGVAQRIRAPELEKGGGDGNLFDRSGGEVLEEMDELSLDEVTPSKPSRHPEQIREPATDISAFFRAQPADQHQPDVVQEDDDNDTIPARSFGRLARPRNPADATFLTECSFGVAHDALVKLITDVQPFEPYWEELRSIDLRGKGVDSVARLKEFLPKLEEIKLNENAISYLSGIPSSVRTLHVPSNRLTSLTSVNHLRNLQYLDISRNQLDSVSQLSCLVHLRELKADDNKISSLNGILDMDGLIRLSVKSNQLERLDLADAKWTRLEVLELADNTITAIKGLESLSSLRVLNMDDNDLTSLAPSRPLATLRELRVNNNDLYTLDLTDFPRLKTVYADENRLRTLHRSAGGVGRIEALSMRNQRCSGLHISARELESVKRLYISGNEIKPTFFPESPLYKLEYLEAVACRLSAWPARMVDRMPGLRVLNLNYNFLDHLDGLSGMTGLRRVTVVGNRLGGSATGGKVMRGLKGLTGLEEVDLRMNPSTLGFYLPVLSHPSSPEPGDTRVPSNSNGNGNKTAILLGRPNYTVLGASQTSRAGNDRLEDWMTRDREFRKTLPDEWYSRRLAYRGMIMGACTGLRMLDGLEVTDGEKRKAKELLRRSVAGVV</sequence>
<dbReference type="GO" id="GO:1902412">
    <property type="term" value="P:regulation of mitotic cytokinesis"/>
    <property type="evidence" value="ECO:0007669"/>
    <property type="project" value="TreeGrafter"/>
</dbReference>
<comment type="caution">
    <text evidence="4">The sequence shown here is derived from an EMBL/GenBank/DDBJ whole genome shotgun (WGS) entry which is preliminary data.</text>
</comment>
<feature type="region of interest" description="Disordered" evidence="3">
    <location>
        <begin position="556"/>
        <end position="575"/>
    </location>
</feature>
<dbReference type="PROSITE" id="PS51450">
    <property type="entry name" value="LRR"/>
    <property type="match status" value="4"/>
</dbReference>
<feature type="region of interest" description="Disordered" evidence="3">
    <location>
        <begin position="642"/>
        <end position="711"/>
    </location>
</feature>
<feature type="compositionally biased region" description="Basic and acidic residues" evidence="3">
    <location>
        <begin position="587"/>
        <end position="608"/>
    </location>
</feature>
<dbReference type="GO" id="GO:0031028">
    <property type="term" value="P:septation initiation signaling"/>
    <property type="evidence" value="ECO:0007669"/>
    <property type="project" value="TreeGrafter"/>
</dbReference>